<evidence type="ECO:0000256" key="6">
    <source>
        <dbReference type="ARBA" id="ARBA00022816"/>
    </source>
</evidence>
<feature type="transmembrane region" description="Helical" evidence="13">
    <location>
        <begin position="146"/>
        <end position="166"/>
    </location>
</feature>
<dbReference type="PANTHER" id="PTHR13269:SF6">
    <property type="entry name" value="NUCLEOPORIN NDC1"/>
    <property type="match status" value="1"/>
</dbReference>
<dbReference type="EMBL" id="CM000364">
    <property type="protein sequence ID" value="EDX14123.1"/>
    <property type="molecule type" value="Genomic_DNA"/>
</dbReference>
<dbReference type="Pfam" id="PF09531">
    <property type="entry name" value="Ndc1_Nup"/>
    <property type="match status" value="1"/>
</dbReference>
<dbReference type="GO" id="GO:0031965">
    <property type="term" value="C:nuclear membrane"/>
    <property type="evidence" value="ECO:0007669"/>
    <property type="project" value="UniProtKB-SubCell"/>
</dbReference>
<feature type="transmembrane region" description="Helical" evidence="13">
    <location>
        <begin position="108"/>
        <end position="126"/>
    </location>
</feature>
<dbReference type="OMA" id="ILCQQHL"/>
<keyword evidence="12" id="KW-0539">Nucleus</keyword>
<evidence type="ECO:0000256" key="13">
    <source>
        <dbReference type="SAM" id="Phobius"/>
    </source>
</evidence>
<evidence type="ECO:0000313" key="14">
    <source>
        <dbReference type="EMBL" id="EDX14123.1"/>
    </source>
</evidence>
<keyword evidence="7" id="KW-0653">Protein transport</keyword>
<evidence type="ECO:0000256" key="12">
    <source>
        <dbReference type="ARBA" id="ARBA00023242"/>
    </source>
</evidence>
<keyword evidence="6" id="KW-0509">mRNA transport</keyword>
<evidence type="ECO:0000256" key="9">
    <source>
        <dbReference type="ARBA" id="ARBA00023010"/>
    </source>
</evidence>
<dbReference type="Proteomes" id="UP000000304">
    <property type="component" value="Chromosome 3R"/>
</dbReference>
<dbReference type="OrthoDB" id="67850at2759"/>
<evidence type="ECO:0000256" key="10">
    <source>
        <dbReference type="ARBA" id="ARBA00023132"/>
    </source>
</evidence>
<dbReference type="PANTHER" id="PTHR13269">
    <property type="entry name" value="NUCLEOPORIN NDC1"/>
    <property type="match status" value="1"/>
</dbReference>
<dbReference type="GO" id="GO:0051028">
    <property type="term" value="P:mRNA transport"/>
    <property type="evidence" value="ECO:0007669"/>
    <property type="project" value="UniProtKB-KW"/>
</dbReference>
<gene>
    <name evidence="14" type="primary">Dsim\GD21044</name>
    <name evidence="14" type="ORF">Dsim_GD21044</name>
</gene>
<feature type="transmembrane region" description="Helical" evidence="13">
    <location>
        <begin position="192"/>
        <end position="220"/>
    </location>
</feature>
<evidence type="ECO:0000313" key="15">
    <source>
        <dbReference type="Proteomes" id="UP000000304"/>
    </source>
</evidence>
<organism evidence="14 15">
    <name type="scientific">Drosophila simulans</name>
    <name type="common">Fruit fly</name>
    <dbReference type="NCBI Taxonomy" id="7240"/>
    <lineage>
        <taxon>Eukaryota</taxon>
        <taxon>Metazoa</taxon>
        <taxon>Ecdysozoa</taxon>
        <taxon>Arthropoda</taxon>
        <taxon>Hexapoda</taxon>
        <taxon>Insecta</taxon>
        <taxon>Pterygota</taxon>
        <taxon>Neoptera</taxon>
        <taxon>Endopterygota</taxon>
        <taxon>Diptera</taxon>
        <taxon>Brachycera</taxon>
        <taxon>Muscomorpha</taxon>
        <taxon>Ephydroidea</taxon>
        <taxon>Drosophilidae</taxon>
        <taxon>Drosophila</taxon>
        <taxon>Sophophora</taxon>
    </lineage>
</organism>
<keyword evidence="9" id="KW-0811">Translocation</keyword>
<evidence type="ECO:0000256" key="3">
    <source>
        <dbReference type="ARBA" id="ARBA00005760"/>
    </source>
</evidence>
<protein>
    <submittedName>
        <fullName evidence="14">GD21044</fullName>
    </submittedName>
</protein>
<dbReference type="STRING" id="7240.B4QSC4"/>
<comment type="similarity">
    <text evidence="3">Belongs to the NDC1 family.</text>
</comment>
<feature type="non-terminal residue" evidence="14">
    <location>
        <position position="1"/>
    </location>
</feature>
<dbReference type="HOGENOM" id="CLU_027343_0_0_1"/>
<keyword evidence="8 13" id="KW-1133">Transmembrane helix</keyword>
<keyword evidence="4" id="KW-0813">Transport</keyword>
<feature type="transmembrane region" description="Helical" evidence="13">
    <location>
        <begin position="240"/>
        <end position="259"/>
    </location>
</feature>
<dbReference type="InterPro" id="IPR019049">
    <property type="entry name" value="Nucleoporin_prot_Ndc1/Nup"/>
</dbReference>
<keyword evidence="5 13" id="KW-0812">Transmembrane</keyword>
<name>B4QSC4_DROSI</name>
<dbReference type="AlphaFoldDB" id="B4QSC4"/>
<keyword evidence="10" id="KW-0906">Nuclear pore complex</keyword>
<dbReference type="GO" id="GO:0006999">
    <property type="term" value="P:nuclear pore organization"/>
    <property type="evidence" value="ECO:0007669"/>
    <property type="project" value="TreeGrafter"/>
</dbReference>
<evidence type="ECO:0000256" key="5">
    <source>
        <dbReference type="ARBA" id="ARBA00022692"/>
    </source>
</evidence>
<feature type="transmembrane region" description="Helical" evidence="13">
    <location>
        <begin position="63"/>
        <end position="87"/>
    </location>
</feature>
<evidence type="ECO:0000256" key="8">
    <source>
        <dbReference type="ARBA" id="ARBA00022989"/>
    </source>
</evidence>
<dbReference type="PhylomeDB" id="B4QSC4"/>
<keyword evidence="15" id="KW-1185">Reference proteome</keyword>
<feature type="transmembrane region" description="Helical" evidence="13">
    <location>
        <begin position="22"/>
        <end position="43"/>
    </location>
</feature>
<evidence type="ECO:0000256" key="7">
    <source>
        <dbReference type="ARBA" id="ARBA00022927"/>
    </source>
</evidence>
<proteinExistence type="inferred from homology"/>
<evidence type="ECO:0000256" key="1">
    <source>
        <dbReference type="ARBA" id="ARBA00004232"/>
    </source>
</evidence>
<comment type="subcellular location">
    <subcellularLocation>
        <location evidence="1">Nucleus membrane</location>
        <topology evidence="1">Multi-pass membrane protein</topology>
    </subcellularLocation>
    <subcellularLocation>
        <location evidence="2">Nucleus</location>
        <location evidence="2">Nuclear pore complex</location>
    </subcellularLocation>
</comment>
<evidence type="ECO:0000256" key="2">
    <source>
        <dbReference type="ARBA" id="ARBA00004567"/>
    </source>
</evidence>
<dbReference type="GO" id="GO:0030674">
    <property type="term" value="F:protein-macromolecule adaptor activity"/>
    <property type="evidence" value="ECO:0007669"/>
    <property type="project" value="TreeGrafter"/>
</dbReference>
<dbReference type="GO" id="GO:0070762">
    <property type="term" value="C:nuclear pore transmembrane ring"/>
    <property type="evidence" value="ECO:0007669"/>
    <property type="project" value="TreeGrafter"/>
</dbReference>
<keyword evidence="11 13" id="KW-0472">Membrane</keyword>
<reference evidence="14 15" key="1">
    <citation type="journal article" date="2007" name="Nature">
        <title>Evolution of genes and genomes on the Drosophila phylogeny.</title>
        <authorList>
            <consortium name="Drosophila 12 Genomes Consortium"/>
            <person name="Clark A.G."/>
            <person name="Eisen M.B."/>
            <person name="Smith D.R."/>
            <person name="Bergman C.M."/>
            <person name="Oliver B."/>
            <person name="Markow T.A."/>
            <person name="Kaufman T.C."/>
            <person name="Kellis M."/>
            <person name="Gelbart W."/>
            <person name="Iyer V.N."/>
            <person name="Pollard D.A."/>
            <person name="Sackton T.B."/>
            <person name="Larracuente A.M."/>
            <person name="Singh N.D."/>
            <person name="Abad J.P."/>
            <person name="Abt D.N."/>
            <person name="Adryan B."/>
            <person name="Aguade M."/>
            <person name="Akashi H."/>
            <person name="Anderson W.W."/>
            <person name="Aquadro C.F."/>
            <person name="Ardell D.H."/>
            <person name="Arguello R."/>
            <person name="Artieri C.G."/>
            <person name="Barbash D.A."/>
            <person name="Barker D."/>
            <person name="Barsanti P."/>
            <person name="Batterham P."/>
            <person name="Batzoglou S."/>
            <person name="Begun D."/>
            <person name="Bhutkar A."/>
            <person name="Blanco E."/>
            <person name="Bosak S.A."/>
            <person name="Bradley R.K."/>
            <person name="Brand A.D."/>
            <person name="Brent M.R."/>
            <person name="Brooks A.N."/>
            <person name="Brown R.H."/>
            <person name="Butlin R.K."/>
            <person name="Caggese C."/>
            <person name="Calvi B.R."/>
            <person name="Bernardo de Carvalho A."/>
            <person name="Caspi A."/>
            <person name="Castrezana S."/>
            <person name="Celniker S.E."/>
            <person name="Chang J.L."/>
            <person name="Chapple C."/>
            <person name="Chatterji S."/>
            <person name="Chinwalla A."/>
            <person name="Civetta A."/>
            <person name="Clifton S.W."/>
            <person name="Comeron J.M."/>
            <person name="Costello J.C."/>
            <person name="Coyne J.A."/>
            <person name="Daub J."/>
            <person name="David R.G."/>
            <person name="Delcher A.L."/>
            <person name="Delehaunty K."/>
            <person name="Do C.B."/>
            <person name="Ebling H."/>
            <person name="Edwards K."/>
            <person name="Eickbush T."/>
            <person name="Evans J.D."/>
            <person name="Filipski A."/>
            <person name="Findeiss S."/>
            <person name="Freyhult E."/>
            <person name="Fulton L."/>
            <person name="Fulton R."/>
            <person name="Garcia A.C."/>
            <person name="Gardiner A."/>
            <person name="Garfield D.A."/>
            <person name="Garvin B.E."/>
            <person name="Gibson G."/>
            <person name="Gilbert D."/>
            <person name="Gnerre S."/>
            <person name="Godfrey J."/>
            <person name="Good R."/>
            <person name="Gotea V."/>
            <person name="Gravely B."/>
            <person name="Greenberg A.J."/>
            <person name="Griffiths-Jones S."/>
            <person name="Gross S."/>
            <person name="Guigo R."/>
            <person name="Gustafson E.A."/>
            <person name="Haerty W."/>
            <person name="Hahn M.W."/>
            <person name="Halligan D.L."/>
            <person name="Halpern A.L."/>
            <person name="Halter G.M."/>
            <person name="Han M.V."/>
            <person name="Heger A."/>
            <person name="Hillier L."/>
            <person name="Hinrichs A.S."/>
            <person name="Holmes I."/>
            <person name="Hoskins R.A."/>
            <person name="Hubisz M.J."/>
            <person name="Hultmark D."/>
            <person name="Huntley M.A."/>
            <person name="Jaffe D.B."/>
            <person name="Jagadeeshan S."/>
            <person name="Jeck W.R."/>
            <person name="Johnson J."/>
            <person name="Jones C.D."/>
            <person name="Jordan W.C."/>
            <person name="Karpen G.H."/>
            <person name="Kataoka E."/>
            <person name="Keightley P.D."/>
            <person name="Kheradpour P."/>
            <person name="Kirkness E.F."/>
            <person name="Koerich L.B."/>
            <person name="Kristiansen K."/>
            <person name="Kudrna D."/>
            <person name="Kulathinal R.J."/>
            <person name="Kumar S."/>
            <person name="Kwok R."/>
            <person name="Lander E."/>
            <person name="Langley C.H."/>
            <person name="Lapoint R."/>
            <person name="Lazzaro B.P."/>
            <person name="Lee S.J."/>
            <person name="Levesque L."/>
            <person name="Li R."/>
            <person name="Lin C.F."/>
            <person name="Lin M.F."/>
            <person name="Lindblad-Toh K."/>
            <person name="Llopart A."/>
            <person name="Long M."/>
            <person name="Low L."/>
            <person name="Lozovsky E."/>
            <person name="Lu J."/>
            <person name="Luo M."/>
            <person name="Machado C.A."/>
            <person name="Makalowski W."/>
            <person name="Marzo M."/>
            <person name="Matsuda M."/>
            <person name="Matzkin L."/>
            <person name="McAllister B."/>
            <person name="McBride C.S."/>
            <person name="McKernan B."/>
            <person name="McKernan K."/>
            <person name="Mendez-Lago M."/>
            <person name="Minx P."/>
            <person name="Mollenhauer M.U."/>
            <person name="Montooth K."/>
            <person name="Mount S.M."/>
            <person name="Mu X."/>
            <person name="Myers E."/>
            <person name="Negre B."/>
            <person name="Newfeld S."/>
            <person name="Nielsen R."/>
            <person name="Noor M.A."/>
            <person name="O'Grady P."/>
            <person name="Pachter L."/>
            <person name="Papaceit M."/>
            <person name="Parisi M.J."/>
            <person name="Parisi M."/>
            <person name="Parts L."/>
            <person name="Pedersen J.S."/>
            <person name="Pesole G."/>
            <person name="Phillippy A.M."/>
            <person name="Ponting C.P."/>
            <person name="Pop M."/>
            <person name="Porcelli D."/>
            <person name="Powell J.R."/>
            <person name="Prohaska S."/>
            <person name="Pruitt K."/>
            <person name="Puig M."/>
            <person name="Quesneville H."/>
            <person name="Ram K.R."/>
            <person name="Rand D."/>
            <person name="Rasmussen M.D."/>
            <person name="Reed L.K."/>
            <person name="Reenan R."/>
            <person name="Reily A."/>
            <person name="Remington K.A."/>
            <person name="Rieger T.T."/>
            <person name="Ritchie M.G."/>
            <person name="Robin C."/>
            <person name="Rogers Y.H."/>
            <person name="Rohde C."/>
            <person name="Rozas J."/>
            <person name="Rubenfield M.J."/>
            <person name="Ruiz A."/>
            <person name="Russo S."/>
            <person name="Salzberg S.L."/>
            <person name="Sanchez-Gracia A."/>
            <person name="Saranga D.J."/>
            <person name="Sato H."/>
            <person name="Schaeffer S.W."/>
            <person name="Schatz M.C."/>
            <person name="Schlenke T."/>
            <person name="Schwartz R."/>
            <person name="Segarra C."/>
            <person name="Singh R.S."/>
            <person name="Sirot L."/>
            <person name="Sirota M."/>
            <person name="Sisneros N.B."/>
            <person name="Smith C.D."/>
            <person name="Smith T.F."/>
            <person name="Spieth J."/>
            <person name="Stage D.E."/>
            <person name="Stark A."/>
            <person name="Stephan W."/>
            <person name="Strausberg R.L."/>
            <person name="Strempel S."/>
            <person name="Sturgill D."/>
            <person name="Sutton G."/>
            <person name="Sutton G.G."/>
            <person name="Tao W."/>
            <person name="Teichmann S."/>
            <person name="Tobari Y.N."/>
            <person name="Tomimura Y."/>
            <person name="Tsolas J.M."/>
            <person name="Valente V.L."/>
            <person name="Venter E."/>
            <person name="Venter J.C."/>
            <person name="Vicario S."/>
            <person name="Vieira F.G."/>
            <person name="Vilella A.J."/>
            <person name="Villasante A."/>
            <person name="Walenz B."/>
            <person name="Wang J."/>
            <person name="Wasserman M."/>
            <person name="Watts T."/>
            <person name="Wilson D."/>
            <person name="Wilson R.K."/>
            <person name="Wing R.A."/>
            <person name="Wolfner M.F."/>
            <person name="Wong A."/>
            <person name="Wong G.K."/>
            <person name="Wu C.I."/>
            <person name="Wu G."/>
            <person name="Yamamoto D."/>
            <person name="Yang H.P."/>
            <person name="Yang S.P."/>
            <person name="Yorke J.A."/>
            <person name="Yoshida K."/>
            <person name="Zdobnov E."/>
            <person name="Zhang P."/>
            <person name="Zhang Y."/>
            <person name="Zimin A.V."/>
            <person name="Baldwin J."/>
            <person name="Abdouelleil A."/>
            <person name="Abdulkadir J."/>
            <person name="Abebe A."/>
            <person name="Abera B."/>
            <person name="Abreu J."/>
            <person name="Acer S.C."/>
            <person name="Aftuck L."/>
            <person name="Alexander A."/>
            <person name="An P."/>
            <person name="Anderson E."/>
            <person name="Anderson S."/>
            <person name="Arachi H."/>
            <person name="Azer M."/>
            <person name="Bachantsang P."/>
            <person name="Barry A."/>
            <person name="Bayul T."/>
            <person name="Berlin A."/>
            <person name="Bessette D."/>
            <person name="Bloom T."/>
            <person name="Blye J."/>
            <person name="Boguslavskiy L."/>
            <person name="Bonnet C."/>
            <person name="Boukhgalter B."/>
            <person name="Bourzgui I."/>
            <person name="Brown A."/>
            <person name="Cahill P."/>
            <person name="Channer S."/>
            <person name="Cheshatsang Y."/>
            <person name="Chuda L."/>
            <person name="Citroen M."/>
            <person name="Collymore A."/>
            <person name="Cooke P."/>
            <person name="Costello M."/>
            <person name="D'Aco K."/>
            <person name="Daza R."/>
            <person name="De Haan G."/>
            <person name="DeGray S."/>
            <person name="DeMaso C."/>
            <person name="Dhargay N."/>
            <person name="Dooley K."/>
            <person name="Dooley E."/>
            <person name="Doricent M."/>
            <person name="Dorje P."/>
            <person name="Dorjee K."/>
            <person name="Dupes A."/>
            <person name="Elong R."/>
            <person name="Falk J."/>
            <person name="Farina A."/>
            <person name="Faro S."/>
            <person name="Ferguson D."/>
            <person name="Fisher S."/>
            <person name="Foley C.D."/>
            <person name="Franke A."/>
            <person name="Friedrich D."/>
            <person name="Gadbois L."/>
            <person name="Gearin G."/>
            <person name="Gearin C.R."/>
            <person name="Giannoukos G."/>
            <person name="Goode T."/>
            <person name="Graham J."/>
            <person name="Grandbois E."/>
            <person name="Grewal S."/>
            <person name="Gyaltsen K."/>
            <person name="Hafez N."/>
            <person name="Hagos B."/>
            <person name="Hall J."/>
            <person name="Henson C."/>
            <person name="Hollinger A."/>
            <person name="Honan T."/>
            <person name="Huard M.D."/>
            <person name="Hughes L."/>
            <person name="Hurhula B."/>
            <person name="Husby M.E."/>
            <person name="Kamat A."/>
            <person name="Kanga B."/>
            <person name="Kashin S."/>
            <person name="Khazanovich D."/>
            <person name="Kisner P."/>
            <person name="Lance K."/>
            <person name="Lara M."/>
            <person name="Lee W."/>
            <person name="Lennon N."/>
            <person name="Letendre F."/>
            <person name="LeVine R."/>
            <person name="Lipovsky A."/>
            <person name="Liu X."/>
            <person name="Liu J."/>
            <person name="Liu S."/>
            <person name="Lokyitsang T."/>
            <person name="Lokyitsang Y."/>
            <person name="Lubonja R."/>
            <person name="Lui A."/>
            <person name="MacDonald P."/>
            <person name="Magnisalis V."/>
            <person name="Maru K."/>
            <person name="Matthews C."/>
            <person name="McCusker W."/>
            <person name="McDonough S."/>
            <person name="Mehta T."/>
            <person name="Meldrim J."/>
            <person name="Meneus L."/>
            <person name="Mihai O."/>
            <person name="Mihalev A."/>
            <person name="Mihova T."/>
            <person name="Mittelman R."/>
            <person name="Mlenga V."/>
            <person name="Montmayeur A."/>
            <person name="Mulrain L."/>
            <person name="Navidi A."/>
            <person name="Naylor J."/>
            <person name="Negash T."/>
            <person name="Nguyen T."/>
            <person name="Nguyen N."/>
            <person name="Nicol R."/>
            <person name="Norbu C."/>
            <person name="Norbu N."/>
            <person name="Novod N."/>
            <person name="O'Neill B."/>
            <person name="Osman S."/>
            <person name="Markiewicz E."/>
            <person name="Oyono O.L."/>
            <person name="Patti C."/>
            <person name="Phunkhang P."/>
            <person name="Pierre F."/>
            <person name="Priest M."/>
            <person name="Raghuraman S."/>
            <person name="Rege F."/>
            <person name="Reyes R."/>
            <person name="Rise C."/>
            <person name="Rogov P."/>
            <person name="Ross K."/>
            <person name="Ryan E."/>
            <person name="Settipalli S."/>
            <person name="Shea T."/>
            <person name="Sherpa N."/>
            <person name="Shi L."/>
            <person name="Shih D."/>
            <person name="Sparrow T."/>
            <person name="Spaulding J."/>
            <person name="Stalker J."/>
            <person name="Stange-Thomann N."/>
            <person name="Stavropoulos S."/>
            <person name="Stone C."/>
            <person name="Strader C."/>
            <person name="Tesfaye S."/>
            <person name="Thomson T."/>
            <person name="Thoulutsang Y."/>
            <person name="Thoulutsang D."/>
            <person name="Topham K."/>
            <person name="Topping I."/>
            <person name="Tsamla T."/>
            <person name="Vassiliev H."/>
            <person name="Vo A."/>
            <person name="Wangchuk T."/>
            <person name="Wangdi T."/>
            <person name="Weiand M."/>
            <person name="Wilkinson J."/>
            <person name="Wilson A."/>
            <person name="Yadav S."/>
            <person name="Young G."/>
            <person name="Yu Q."/>
            <person name="Zembek L."/>
            <person name="Zhong D."/>
            <person name="Zimmer A."/>
            <person name="Zwirko Z."/>
            <person name="Jaffe D.B."/>
            <person name="Alvarez P."/>
            <person name="Brockman W."/>
            <person name="Butler J."/>
            <person name="Chin C."/>
            <person name="Gnerre S."/>
            <person name="Grabherr M."/>
            <person name="Kleber M."/>
            <person name="Mauceli E."/>
            <person name="MacCallum I."/>
        </authorList>
    </citation>
    <scope>NUCLEOTIDE SEQUENCE [LARGE SCALE GENOMIC DNA]</scope>
    <source>
        <strain evidence="15">white501</strain>
    </source>
</reference>
<dbReference type="GO" id="GO:0015031">
    <property type="term" value="P:protein transport"/>
    <property type="evidence" value="ECO:0007669"/>
    <property type="project" value="UniProtKB-KW"/>
</dbReference>
<evidence type="ECO:0000256" key="11">
    <source>
        <dbReference type="ARBA" id="ARBA00023136"/>
    </source>
</evidence>
<sequence>KHVASSSSNACKLLRSAGCLRAVLLSVGIQFLLLTVFLLFVNFQLLHPFAWVMGTLRLVASWYTWFASIPLIASVVLYGVVLCQQHLSERRYCPTRYRWLLHYGPRKVLFLCAHLLVGLLTAWLYTGYLHTDYQHLKYKCYGQDCISAYNVYLLGIGMTAGCYYFVSVHMRQEMSIEFPIVEQSRAEKMRELLYASLAKSLVGSLLPTISYTAVFCLFGPMVCHRLSHILSVDMDERLGGFFGVATNVRLLFYGYLLTAQILSNMHLLRCFYSILLSEDLPLVVTKPRAAFAHEQEITLVAGLGVFNVYVVQCLAAHHFYKLALRKNSPQRAEIFQLTEPGNRPASWRSLCDQCLSILGSFTEELIESMQKISILKGAQTLPMPKITESLTTSLMAEKVLLQQYNQKHGIRPIVSPSREVAVDRPADGIPHFPNWCERVSTQLEQSIQRLIQRVPGIVYLFNEPEGAKTTFLLANSLPVVYITQALAQVCASSLKEDPYGVVQNDLPAIIKTINKLRNELDKLSSVIGNMRTSSTSFNVLRCAVRRSLYAICFRFSDYLDDLLPPGEELRQLQDLICQE</sequence>
<accession>B4QSC4</accession>
<evidence type="ECO:0000256" key="4">
    <source>
        <dbReference type="ARBA" id="ARBA00022448"/>
    </source>
</evidence>